<accession>A0AAI8L578</accession>
<dbReference type="KEGG" id="sge:DWG14_06022"/>
<dbReference type="InterPro" id="IPR013815">
    <property type="entry name" value="ATP_grasp_subdomain_1"/>
</dbReference>
<dbReference type="EMBL" id="CP032427">
    <property type="protein sequence ID" value="AYC41731.1"/>
    <property type="molecule type" value="Genomic_DNA"/>
</dbReference>
<keyword evidence="1 6" id="KW-0436">Ligase</keyword>
<dbReference type="PROSITE" id="PS50975">
    <property type="entry name" value="ATP_GRASP"/>
    <property type="match status" value="1"/>
</dbReference>
<dbReference type="AlphaFoldDB" id="A0AAI8L578"/>
<protein>
    <submittedName>
        <fullName evidence="6">Alanine--anticapsin ligase</fullName>
        <ecNumber evidence="6">6.3.2.49</ecNumber>
    </submittedName>
</protein>
<evidence type="ECO:0000256" key="4">
    <source>
        <dbReference type="PROSITE-ProRule" id="PRU00409"/>
    </source>
</evidence>
<dbReference type="Pfam" id="PF13535">
    <property type="entry name" value="ATP-grasp_4"/>
    <property type="match status" value="1"/>
</dbReference>
<evidence type="ECO:0000256" key="2">
    <source>
        <dbReference type="ARBA" id="ARBA00022741"/>
    </source>
</evidence>
<dbReference type="RefSeq" id="WP_062025047.1">
    <property type="nucleotide sequence ID" value="NZ_CP032427.1"/>
</dbReference>
<dbReference type="Gene3D" id="3.30.470.20">
    <property type="entry name" value="ATP-grasp fold, B domain"/>
    <property type="match status" value="1"/>
</dbReference>
<dbReference type="Gene3D" id="3.30.1490.20">
    <property type="entry name" value="ATP-grasp fold, A domain"/>
    <property type="match status" value="1"/>
</dbReference>
<evidence type="ECO:0000256" key="1">
    <source>
        <dbReference type="ARBA" id="ARBA00022598"/>
    </source>
</evidence>
<name>A0AAI8L578_9ACTN</name>
<feature type="domain" description="ATP-grasp" evidence="5">
    <location>
        <begin position="111"/>
        <end position="303"/>
    </location>
</feature>
<reference evidence="6 7" key="1">
    <citation type="submission" date="2018-09" db="EMBL/GenBank/DDBJ databases">
        <title>Production of Trimethoprim by Streptomyces sp. 3E-1.</title>
        <authorList>
            <person name="Kang H.J."/>
            <person name="Kim S.B."/>
        </authorList>
    </citation>
    <scope>NUCLEOTIDE SEQUENCE [LARGE SCALE GENOMIC DNA]</scope>
    <source>
        <strain evidence="6 7">3E-1</strain>
    </source>
</reference>
<dbReference type="InterPro" id="IPR052032">
    <property type="entry name" value="ATP-dep_AA_Ligase"/>
</dbReference>
<dbReference type="GO" id="GO:0046872">
    <property type="term" value="F:metal ion binding"/>
    <property type="evidence" value="ECO:0007669"/>
    <property type="project" value="InterPro"/>
</dbReference>
<dbReference type="Pfam" id="PF18603">
    <property type="entry name" value="LAL_C2"/>
    <property type="match status" value="1"/>
</dbReference>
<organism evidence="6 7">
    <name type="scientific">Streptomyces griseorubiginosus</name>
    <dbReference type="NCBI Taxonomy" id="67304"/>
    <lineage>
        <taxon>Bacteria</taxon>
        <taxon>Bacillati</taxon>
        <taxon>Actinomycetota</taxon>
        <taxon>Actinomycetes</taxon>
        <taxon>Kitasatosporales</taxon>
        <taxon>Streptomycetaceae</taxon>
        <taxon>Streptomyces</taxon>
    </lineage>
</organism>
<evidence type="ECO:0000313" key="7">
    <source>
        <dbReference type="Proteomes" id="UP000265765"/>
    </source>
</evidence>
<dbReference type="InterPro" id="IPR011761">
    <property type="entry name" value="ATP-grasp"/>
</dbReference>
<gene>
    <name evidence="6" type="primary">bacD</name>
    <name evidence="6" type="ORF">DWG14_06022</name>
</gene>
<proteinExistence type="predicted"/>
<keyword evidence="3 4" id="KW-0067">ATP-binding</keyword>
<dbReference type="GO" id="GO:0034026">
    <property type="term" value="F:L-amino-acid alpha-ligase activity"/>
    <property type="evidence" value="ECO:0007669"/>
    <property type="project" value="UniProtKB-EC"/>
</dbReference>
<keyword evidence="2 4" id="KW-0547">Nucleotide-binding</keyword>
<dbReference type="InterPro" id="IPR040570">
    <property type="entry name" value="LAL_C2"/>
</dbReference>
<evidence type="ECO:0000259" key="5">
    <source>
        <dbReference type="PROSITE" id="PS50975"/>
    </source>
</evidence>
<evidence type="ECO:0000256" key="3">
    <source>
        <dbReference type="ARBA" id="ARBA00022840"/>
    </source>
</evidence>
<dbReference type="GO" id="GO:0005524">
    <property type="term" value="F:ATP binding"/>
    <property type="evidence" value="ECO:0007669"/>
    <property type="project" value="UniProtKB-UniRule"/>
</dbReference>
<dbReference type="EC" id="6.3.2.49" evidence="6"/>
<dbReference type="Gene3D" id="3.40.50.20">
    <property type="match status" value="1"/>
</dbReference>
<sequence>MTQKHLLLIGGRGIELGKLERLGVRYSMVQIPELVDERQYTNAARYAVLDYRNFDEVMAVARSWHSLEPFDAVVSFTEYGLDPASRCARELGIAGDNLTAVELTRDKARTRELLDRHDLSAVRHRLCSDLDEARRFMRELRGAAMVLKPRDGGLSEGVCHVATEDALTTRWAWTRHATDGPVLAEEFLEGPEFSVESISVAGQHEIIAVTEKVTTRLPRFIETGHQLPARLDGKTQAAVEELVSDFLAIIDQKDGPVHTELRITETGPKIIEAQTRVGGDQIWELCEMVSGVDLMSETFAALLKLPKPERKPVAAAAAIRFFSFENVRIGRVDSVPDAARADGVVRLECSLAAGQELGPLTSSTSRQGYVLCTGDTTDAALASAERAHDLVRLGTEVAATL</sequence>
<dbReference type="Proteomes" id="UP000265765">
    <property type="component" value="Chromosome"/>
</dbReference>
<dbReference type="GeneID" id="91284863"/>
<dbReference type="PANTHER" id="PTHR43585">
    <property type="entry name" value="FUMIPYRROLE BIOSYNTHESIS PROTEIN C"/>
    <property type="match status" value="1"/>
</dbReference>
<dbReference type="SUPFAM" id="SSF56059">
    <property type="entry name" value="Glutathione synthetase ATP-binding domain-like"/>
    <property type="match status" value="1"/>
</dbReference>
<dbReference type="PANTHER" id="PTHR43585:SF2">
    <property type="entry name" value="ATP-GRASP ENZYME FSQD"/>
    <property type="match status" value="1"/>
</dbReference>
<evidence type="ECO:0000313" key="6">
    <source>
        <dbReference type="EMBL" id="AYC41731.1"/>
    </source>
</evidence>